<proteinExistence type="inferred from homology"/>
<dbReference type="KEGG" id="cfem:HCR03_03910"/>
<dbReference type="GO" id="GO:0046872">
    <property type="term" value="F:metal ion binding"/>
    <property type="evidence" value="ECO:0007669"/>
    <property type="project" value="UniProtKB-KW"/>
</dbReference>
<gene>
    <name evidence="6" type="ORF">HCR03_03910</name>
</gene>
<keyword evidence="5" id="KW-0460">Magnesium</keyword>
<dbReference type="PANTHER" id="PTHR23407">
    <property type="entry name" value="ATPASE INHIBITOR/5-FORMYLTETRAHYDROFOLATE CYCLO-LIGASE"/>
    <property type="match status" value="1"/>
</dbReference>
<dbReference type="EMBL" id="CP060286">
    <property type="protein sequence ID" value="QNK41433.1"/>
    <property type="molecule type" value="Genomic_DNA"/>
</dbReference>
<comment type="similarity">
    <text evidence="1 5">Belongs to the 5-formyltetrahydrofolate cyclo-ligase family.</text>
</comment>
<dbReference type="GO" id="GO:0005524">
    <property type="term" value="F:ATP binding"/>
    <property type="evidence" value="ECO:0007669"/>
    <property type="project" value="UniProtKB-KW"/>
</dbReference>
<dbReference type="PANTHER" id="PTHR23407:SF1">
    <property type="entry name" value="5-FORMYLTETRAHYDROFOLATE CYCLO-LIGASE"/>
    <property type="match status" value="1"/>
</dbReference>
<reference evidence="6 7" key="1">
    <citation type="submission" date="2020-08" db="EMBL/GenBank/DDBJ databases">
        <title>The isolate Caproiciproducens sp. 7D4C2 produces n-caproate at mildly acidic conditions from hexoses: genome and rBOX comparison with related strains and chain-elongating bacteria.</title>
        <authorList>
            <person name="Esquivel-Elizondo S."/>
            <person name="Bagci C."/>
            <person name="Temovska M."/>
            <person name="Jeon B.S."/>
            <person name="Bessarab I."/>
            <person name="Williams R.B.H."/>
            <person name="Huson D.H."/>
            <person name="Angenent L.T."/>
        </authorList>
    </citation>
    <scope>NUCLEOTIDE SEQUENCE [LARGE SCALE GENOMIC DNA]</scope>
    <source>
        <strain evidence="6 7">7D4C2</strain>
    </source>
</reference>
<evidence type="ECO:0000256" key="5">
    <source>
        <dbReference type="RuleBase" id="RU361279"/>
    </source>
</evidence>
<feature type="binding site" evidence="4">
    <location>
        <position position="61"/>
    </location>
    <ligand>
        <name>substrate</name>
    </ligand>
</feature>
<dbReference type="AlphaFoldDB" id="A0A7G8TCU2"/>
<accession>A0A7G8TCU2</accession>
<dbReference type="GO" id="GO:0030272">
    <property type="term" value="F:5-formyltetrahydrofolate cyclo-ligase activity"/>
    <property type="evidence" value="ECO:0007669"/>
    <property type="project" value="UniProtKB-EC"/>
</dbReference>
<keyword evidence="5" id="KW-0479">Metal-binding</keyword>
<feature type="binding site" evidence="4">
    <location>
        <position position="56"/>
    </location>
    <ligand>
        <name>substrate</name>
    </ligand>
</feature>
<dbReference type="NCBIfam" id="TIGR02727">
    <property type="entry name" value="MTHFS_bact"/>
    <property type="match status" value="1"/>
</dbReference>
<dbReference type="GO" id="GO:0035999">
    <property type="term" value="P:tetrahydrofolate interconversion"/>
    <property type="evidence" value="ECO:0007669"/>
    <property type="project" value="TreeGrafter"/>
</dbReference>
<keyword evidence="6" id="KW-0436">Ligase</keyword>
<keyword evidence="3 4" id="KW-0067">ATP-binding</keyword>
<dbReference type="SUPFAM" id="SSF100950">
    <property type="entry name" value="NagB/RpiA/CoA transferase-like"/>
    <property type="match status" value="1"/>
</dbReference>
<evidence type="ECO:0000313" key="6">
    <source>
        <dbReference type="EMBL" id="QNK41433.1"/>
    </source>
</evidence>
<keyword evidence="2 4" id="KW-0547">Nucleotide-binding</keyword>
<dbReference type="Pfam" id="PF01812">
    <property type="entry name" value="5-FTHF_cyc-lig"/>
    <property type="match status" value="1"/>
</dbReference>
<evidence type="ECO:0000256" key="3">
    <source>
        <dbReference type="ARBA" id="ARBA00022840"/>
    </source>
</evidence>
<dbReference type="InterPro" id="IPR024185">
    <property type="entry name" value="FTHF_cligase-like_sf"/>
</dbReference>
<dbReference type="EC" id="6.3.3.2" evidence="5"/>
<comment type="cofactor">
    <cofactor evidence="5">
        <name>Mg(2+)</name>
        <dbReference type="ChEBI" id="CHEBI:18420"/>
    </cofactor>
</comment>
<evidence type="ECO:0000256" key="1">
    <source>
        <dbReference type="ARBA" id="ARBA00010638"/>
    </source>
</evidence>
<dbReference type="Proteomes" id="UP000515909">
    <property type="component" value="Chromosome"/>
</dbReference>
<name>A0A7G8TCU2_9FIRM</name>
<evidence type="ECO:0000313" key="7">
    <source>
        <dbReference type="Proteomes" id="UP000515909"/>
    </source>
</evidence>
<sequence length="198" mass="22764">MCVKNIKEIKKNLRAQFRQYRERMNPEKKSKYDAAILDRFLSLREYESARTVFTYVSKPIEVDTTELIRSVLALEREVAVPLCLPETCGMQFYKISSLEELIIGTYGVLEPDPERNAPVQGSENSICIVPGLSFDSQGYRLGYGKGYYDRFLSDFKGLTVGLCYTGCLKWNLPHGYYDKPVDILITEKYIRRISAKKA</sequence>
<dbReference type="InterPro" id="IPR002698">
    <property type="entry name" value="FTHF_cligase"/>
</dbReference>
<evidence type="ECO:0000256" key="4">
    <source>
        <dbReference type="PIRSR" id="PIRSR006806-1"/>
    </source>
</evidence>
<dbReference type="Gene3D" id="3.40.50.10420">
    <property type="entry name" value="NagB/RpiA/CoA transferase-like"/>
    <property type="match status" value="1"/>
</dbReference>
<protein>
    <recommendedName>
        <fullName evidence="5">5-formyltetrahydrofolate cyclo-ligase</fullName>
        <ecNumber evidence="5">6.3.3.2</ecNumber>
    </recommendedName>
</protein>
<dbReference type="GO" id="GO:0009396">
    <property type="term" value="P:folic acid-containing compound biosynthetic process"/>
    <property type="evidence" value="ECO:0007669"/>
    <property type="project" value="TreeGrafter"/>
</dbReference>
<dbReference type="PIRSF" id="PIRSF006806">
    <property type="entry name" value="FTHF_cligase"/>
    <property type="match status" value="1"/>
</dbReference>
<comment type="catalytic activity">
    <reaction evidence="5">
        <text>(6S)-5-formyl-5,6,7,8-tetrahydrofolate + ATP = (6R)-5,10-methenyltetrahydrofolate + ADP + phosphate</text>
        <dbReference type="Rhea" id="RHEA:10488"/>
        <dbReference type="ChEBI" id="CHEBI:30616"/>
        <dbReference type="ChEBI" id="CHEBI:43474"/>
        <dbReference type="ChEBI" id="CHEBI:57455"/>
        <dbReference type="ChEBI" id="CHEBI:57457"/>
        <dbReference type="ChEBI" id="CHEBI:456216"/>
        <dbReference type="EC" id="6.3.3.2"/>
    </reaction>
</comment>
<organism evidence="6 7">
    <name type="scientific">Caproicibacter fermentans</name>
    <dbReference type="NCBI Taxonomy" id="2576756"/>
    <lineage>
        <taxon>Bacteria</taxon>
        <taxon>Bacillati</taxon>
        <taxon>Bacillota</taxon>
        <taxon>Clostridia</taxon>
        <taxon>Eubacteriales</taxon>
        <taxon>Acutalibacteraceae</taxon>
        <taxon>Caproicibacter</taxon>
    </lineage>
</organism>
<dbReference type="InterPro" id="IPR037171">
    <property type="entry name" value="NagB/RpiA_transferase-like"/>
</dbReference>
<feature type="binding site" evidence="4">
    <location>
        <begin position="140"/>
        <end position="148"/>
    </location>
    <ligand>
        <name>ATP</name>
        <dbReference type="ChEBI" id="CHEBI:30616"/>
    </ligand>
</feature>
<evidence type="ECO:0000256" key="2">
    <source>
        <dbReference type="ARBA" id="ARBA00022741"/>
    </source>
</evidence>
<feature type="binding site" evidence="4">
    <location>
        <begin position="10"/>
        <end position="14"/>
    </location>
    <ligand>
        <name>ATP</name>
        <dbReference type="ChEBI" id="CHEBI:30616"/>
    </ligand>
</feature>